<feature type="signal peptide" evidence="2">
    <location>
        <begin position="1"/>
        <end position="17"/>
    </location>
</feature>
<dbReference type="EMBL" id="CP000927">
    <property type="protein sequence ID" value="ABZ69885.1"/>
    <property type="molecule type" value="Genomic_DNA"/>
</dbReference>
<dbReference type="HOGENOM" id="CLU_097525_0_0_5"/>
<keyword evidence="2" id="KW-0732">Signal</keyword>
<accession>B0SUK7</accession>
<feature type="region of interest" description="Disordered" evidence="1">
    <location>
        <begin position="122"/>
        <end position="164"/>
    </location>
</feature>
<sequence length="211" mass="23305" precursor="true">MRRLWVLGLVVTASALAGCATMSKEACLQGDWAGVGFKDGEAGRAQSRLDDHAKACAKAGVVPDAAPYFAAREQGLKLYCTQDRGFSEGRTGQSYAGVCPPGPERGFLVGYADGQLVNAAASRLSQAESDRDSADRRAEKRDREARGVEDELTNPKLNDEQKHELRDRLNRLRSERRQAVEDGRRAEWAARDAEREVDELHHRFGARYGGW</sequence>
<gene>
    <name evidence="3" type="ordered locus">Caul_0754</name>
</gene>
<feature type="chain" id="PRO_5002755545" description="DUF2799 domain-containing protein" evidence="2">
    <location>
        <begin position="18"/>
        <end position="211"/>
    </location>
</feature>
<feature type="compositionally biased region" description="Basic and acidic residues" evidence="1">
    <location>
        <begin position="128"/>
        <end position="149"/>
    </location>
</feature>
<dbReference type="InterPro" id="IPR021242">
    <property type="entry name" value="DUF2799"/>
</dbReference>
<evidence type="ECO:0000256" key="1">
    <source>
        <dbReference type="SAM" id="MobiDB-lite"/>
    </source>
</evidence>
<organism evidence="3">
    <name type="scientific">Caulobacter sp. (strain K31)</name>
    <dbReference type="NCBI Taxonomy" id="366602"/>
    <lineage>
        <taxon>Bacteria</taxon>
        <taxon>Pseudomonadati</taxon>
        <taxon>Pseudomonadota</taxon>
        <taxon>Alphaproteobacteria</taxon>
        <taxon>Caulobacterales</taxon>
        <taxon>Caulobacteraceae</taxon>
        <taxon>Caulobacter</taxon>
    </lineage>
</organism>
<name>B0SUK7_CAUSK</name>
<dbReference type="KEGG" id="cak:Caul_0754"/>
<evidence type="ECO:0000256" key="2">
    <source>
        <dbReference type="SAM" id="SignalP"/>
    </source>
</evidence>
<dbReference type="eggNOG" id="ENOG5032YRS">
    <property type="taxonomic scope" value="Bacteria"/>
</dbReference>
<dbReference type="OrthoDB" id="5917215at2"/>
<dbReference type="AlphaFoldDB" id="B0SUK7"/>
<evidence type="ECO:0000313" key="3">
    <source>
        <dbReference type="EMBL" id="ABZ69885.1"/>
    </source>
</evidence>
<protein>
    <recommendedName>
        <fullName evidence="4">DUF2799 domain-containing protein</fullName>
    </recommendedName>
</protein>
<evidence type="ECO:0008006" key="4">
    <source>
        <dbReference type="Google" id="ProtNLM"/>
    </source>
</evidence>
<dbReference type="PROSITE" id="PS51257">
    <property type="entry name" value="PROKAR_LIPOPROTEIN"/>
    <property type="match status" value="1"/>
</dbReference>
<reference evidence="3" key="1">
    <citation type="submission" date="2008-01" db="EMBL/GenBank/DDBJ databases">
        <title>Complete sequence of chromosome of Caulobacter sp. K31.</title>
        <authorList>
            <consortium name="US DOE Joint Genome Institute"/>
            <person name="Copeland A."/>
            <person name="Lucas S."/>
            <person name="Lapidus A."/>
            <person name="Barry K."/>
            <person name="Glavina del Rio T."/>
            <person name="Dalin E."/>
            <person name="Tice H."/>
            <person name="Pitluck S."/>
            <person name="Bruce D."/>
            <person name="Goodwin L."/>
            <person name="Thompson L.S."/>
            <person name="Brettin T."/>
            <person name="Detter J.C."/>
            <person name="Han C."/>
            <person name="Schmutz J."/>
            <person name="Larimer F."/>
            <person name="Land M."/>
            <person name="Hauser L."/>
            <person name="Kyrpides N."/>
            <person name="Kim E."/>
            <person name="Stephens C."/>
            <person name="Richardson P."/>
        </authorList>
    </citation>
    <scope>NUCLEOTIDE SEQUENCE [LARGE SCALE GENOMIC DNA]</scope>
    <source>
        <strain evidence="3">K31</strain>
    </source>
</reference>
<dbReference type="Pfam" id="PF10973">
    <property type="entry name" value="DUF2799"/>
    <property type="match status" value="1"/>
</dbReference>
<proteinExistence type="predicted"/>